<sequence length="79" mass="8626">MQVLATPTAIRSVLKTKEGNKQNAETKNALPSVEIERSCQLIVPLDVNAVGRRLQGRSPPSPLLCEGMALVFLALRRMV</sequence>
<keyword evidence="2" id="KW-1185">Reference proteome</keyword>
<dbReference type="AlphaFoldDB" id="A0A835CDZ7"/>
<dbReference type="EMBL" id="JAAIUW010000004">
    <property type="protein sequence ID" value="KAF7835517.1"/>
    <property type="molecule type" value="Genomic_DNA"/>
</dbReference>
<protein>
    <submittedName>
        <fullName evidence="1">Uncharacterized protein</fullName>
    </submittedName>
</protein>
<gene>
    <name evidence="1" type="ORF">G2W53_010376</name>
</gene>
<reference evidence="1" key="1">
    <citation type="submission" date="2020-09" db="EMBL/GenBank/DDBJ databases">
        <title>Genome-Enabled Discovery of Anthraquinone Biosynthesis in Senna tora.</title>
        <authorList>
            <person name="Kang S.-H."/>
            <person name="Pandey R.P."/>
            <person name="Lee C.-M."/>
            <person name="Sim J.-S."/>
            <person name="Jeong J.-T."/>
            <person name="Choi B.-S."/>
            <person name="Jung M."/>
            <person name="Ginzburg D."/>
            <person name="Zhao K."/>
            <person name="Won S.Y."/>
            <person name="Oh T.-J."/>
            <person name="Yu Y."/>
            <person name="Kim N.-H."/>
            <person name="Lee O.R."/>
            <person name="Lee T.-H."/>
            <person name="Bashyal P."/>
            <person name="Kim T.-S."/>
            <person name="Lee W.-H."/>
            <person name="Kawkins C."/>
            <person name="Kim C.-K."/>
            <person name="Kim J.S."/>
            <person name="Ahn B.O."/>
            <person name="Rhee S.Y."/>
            <person name="Sohng J.K."/>
        </authorList>
    </citation>
    <scope>NUCLEOTIDE SEQUENCE</scope>
    <source>
        <tissue evidence="1">Leaf</tissue>
    </source>
</reference>
<proteinExistence type="predicted"/>
<dbReference type="Proteomes" id="UP000634136">
    <property type="component" value="Unassembled WGS sequence"/>
</dbReference>
<organism evidence="1 2">
    <name type="scientific">Senna tora</name>
    <dbReference type="NCBI Taxonomy" id="362788"/>
    <lineage>
        <taxon>Eukaryota</taxon>
        <taxon>Viridiplantae</taxon>
        <taxon>Streptophyta</taxon>
        <taxon>Embryophyta</taxon>
        <taxon>Tracheophyta</taxon>
        <taxon>Spermatophyta</taxon>
        <taxon>Magnoliopsida</taxon>
        <taxon>eudicotyledons</taxon>
        <taxon>Gunneridae</taxon>
        <taxon>Pentapetalae</taxon>
        <taxon>rosids</taxon>
        <taxon>fabids</taxon>
        <taxon>Fabales</taxon>
        <taxon>Fabaceae</taxon>
        <taxon>Caesalpinioideae</taxon>
        <taxon>Cassia clade</taxon>
        <taxon>Senna</taxon>
    </lineage>
</organism>
<comment type="caution">
    <text evidence="1">The sequence shown here is derived from an EMBL/GenBank/DDBJ whole genome shotgun (WGS) entry which is preliminary data.</text>
</comment>
<name>A0A835CDZ7_9FABA</name>
<accession>A0A835CDZ7</accession>
<evidence type="ECO:0000313" key="2">
    <source>
        <dbReference type="Proteomes" id="UP000634136"/>
    </source>
</evidence>
<evidence type="ECO:0000313" key="1">
    <source>
        <dbReference type="EMBL" id="KAF7835517.1"/>
    </source>
</evidence>